<reference evidence="1 2" key="1">
    <citation type="journal article" date="2015" name="Proc. Natl. Acad. Sci. U.S.A.">
        <title>Expanded metabolic versatility of ubiquitous nitrite-oxidizing bacteria from the genus Nitrospira.</title>
        <authorList>
            <person name="Koch H."/>
            <person name="Lucker S."/>
            <person name="Albertsen M."/>
            <person name="Kitzinger K."/>
            <person name="Herbold C."/>
            <person name="Spieck E."/>
            <person name="Nielsen P.H."/>
            <person name="Wagner M."/>
            <person name="Daims H."/>
        </authorList>
    </citation>
    <scope>NUCLEOTIDE SEQUENCE [LARGE SCALE GENOMIC DNA]</scope>
    <source>
        <strain evidence="1 2">NSP M-1</strain>
    </source>
</reference>
<keyword evidence="2" id="KW-1185">Reference proteome</keyword>
<protein>
    <submittedName>
        <fullName evidence="1">Uncharacterized protein</fullName>
    </submittedName>
</protein>
<dbReference type="KEGG" id="nmv:NITMOv2_1357"/>
<dbReference type="EMBL" id="CP011801">
    <property type="protein sequence ID" value="ALA57785.1"/>
    <property type="molecule type" value="Genomic_DNA"/>
</dbReference>
<name>A0A0K2GA11_NITMO</name>
<evidence type="ECO:0000313" key="2">
    <source>
        <dbReference type="Proteomes" id="UP000069205"/>
    </source>
</evidence>
<gene>
    <name evidence="1" type="ORF">NITMOv2_1357</name>
</gene>
<sequence length="190" mass="21368">MDPRNRSLSRRLPGLLAAQRLDGRRHHQDLFTHRFAGTLPVAPRAGAEVPRHRLRRTAFYQQSGTELRRGPYVERVLARTPDVALLVGHLELHLEAAEARQVPDRRASLGHEGPTADCGDRETSAGRREWVPHDHCRSGADLDFQIPLVKARAERLRTSSPFLQLGVTYAAIWRTKRSPTPSPSSTTIRV</sequence>
<evidence type="ECO:0000313" key="1">
    <source>
        <dbReference type="EMBL" id="ALA57785.1"/>
    </source>
</evidence>
<organism evidence="1 2">
    <name type="scientific">Nitrospira moscoviensis</name>
    <dbReference type="NCBI Taxonomy" id="42253"/>
    <lineage>
        <taxon>Bacteria</taxon>
        <taxon>Pseudomonadati</taxon>
        <taxon>Nitrospirota</taxon>
        <taxon>Nitrospiria</taxon>
        <taxon>Nitrospirales</taxon>
        <taxon>Nitrospiraceae</taxon>
        <taxon>Nitrospira</taxon>
    </lineage>
</organism>
<dbReference type="AlphaFoldDB" id="A0A0K2GA11"/>
<proteinExistence type="predicted"/>
<accession>A0A0K2GA11</accession>
<dbReference type="Proteomes" id="UP000069205">
    <property type="component" value="Chromosome"/>
</dbReference>